<evidence type="ECO:0008006" key="2">
    <source>
        <dbReference type="Google" id="ProtNLM"/>
    </source>
</evidence>
<feature type="non-terminal residue" evidence="1">
    <location>
        <position position="1"/>
    </location>
</feature>
<dbReference type="Gene3D" id="1.10.240.10">
    <property type="entry name" value="Tyrosyl-Transfer RNA Synthetase"/>
    <property type="match status" value="1"/>
</dbReference>
<comment type="caution">
    <text evidence="1">The sequence shown here is derived from an EMBL/GenBank/DDBJ whole genome shotgun (WGS) entry which is preliminary data.</text>
</comment>
<dbReference type="SUPFAM" id="SSF52374">
    <property type="entry name" value="Nucleotidylyl transferase"/>
    <property type="match status" value="1"/>
</dbReference>
<dbReference type="EMBL" id="BARS01034472">
    <property type="protein sequence ID" value="GAG22629.1"/>
    <property type="molecule type" value="Genomic_DNA"/>
</dbReference>
<protein>
    <recommendedName>
        <fullName evidence="2">Tryptophan--tRNA ligase</fullName>
    </recommendedName>
</protein>
<name>X0VW40_9ZZZZ</name>
<gene>
    <name evidence="1" type="ORF">S01H1_53246</name>
</gene>
<sequence length="82" mass="9569">LKRRYRRGRVGDVEVKQRLIRALNAFLDPIRERRARYEAQPGLVDEIIEAGSSRARREAQETLRLAREAMGLTYFRRPGVTS</sequence>
<dbReference type="AlphaFoldDB" id="X0VW40"/>
<proteinExistence type="predicted"/>
<organism evidence="1">
    <name type="scientific">marine sediment metagenome</name>
    <dbReference type="NCBI Taxonomy" id="412755"/>
    <lineage>
        <taxon>unclassified sequences</taxon>
        <taxon>metagenomes</taxon>
        <taxon>ecological metagenomes</taxon>
    </lineage>
</organism>
<evidence type="ECO:0000313" key="1">
    <source>
        <dbReference type="EMBL" id="GAG22629.1"/>
    </source>
</evidence>
<accession>X0VW40</accession>
<reference evidence="1" key="1">
    <citation type="journal article" date="2014" name="Front. Microbiol.">
        <title>High frequency of phylogenetically diverse reductive dehalogenase-homologous genes in deep subseafloor sedimentary metagenomes.</title>
        <authorList>
            <person name="Kawai M."/>
            <person name="Futagami T."/>
            <person name="Toyoda A."/>
            <person name="Takaki Y."/>
            <person name="Nishi S."/>
            <person name="Hori S."/>
            <person name="Arai W."/>
            <person name="Tsubouchi T."/>
            <person name="Morono Y."/>
            <person name="Uchiyama I."/>
            <person name="Ito T."/>
            <person name="Fujiyama A."/>
            <person name="Inagaki F."/>
            <person name="Takami H."/>
        </authorList>
    </citation>
    <scope>NUCLEOTIDE SEQUENCE</scope>
    <source>
        <strain evidence="1">Expedition CK06-06</strain>
    </source>
</reference>